<keyword evidence="3" id="KW-1185">Reference proteome</keyword>
<dbReference type="EMBL" id="BSYO01000003">
    <property type="protein sequence ID" value="GMH02007.1"/>
    <property type="molecule type" value="Genomic_DNA"/>
</dbReference>
<name>A0AAD3XEB8_NEPGR</name>
<feature type="compositionally biased region" description="Basic and acidic residues" evidence="1">
    <location>
        <begin position="114"/>
        <end position="143"/>
    </location>
</feature>
<dbReference type="AlphaFoldDB" id="A0AAD3XEB8"/>
<proteinExistence type="predicted"/>
<feature type="region of interest" description="Disordered" evidence="1">
    <location>
        <begin position="84"/>
        <end position="143"/>
    </location>
</feature>
<reference evidence="2" key="1">
    <citation type="submission" date="2023-05" db="EMBL/GenBank/DDBJ databases">
        <title>Nepenthes gracilis genome sequencing.</title>
        <authorList>
            <person name="Fukushima K."/>
        </authorList>
    </citation>
    <scope>NUCLEOTIDE SEQUENCE</scope>
    <source>
        <strain evidence="2">SING2019-196</strain>
    </source>
</reference>
<evidence type="ECO:0000313" key="3">
    <source>
        <dbReference type="Proteomes" id="UP001279734"/>
    </source>
</evidence>
<feature type="compositionally biased region" description="Polar residues" evidence="1">
    <location>
        <begin position="102"/>
        <end position="112"/>
    </location>
</feature>
<accession>A0AAD3XEB8</accession>
<sequence>METTKEKEGTYRRWHRMKVFERRSMRAFFEGKITTKGVKGLEMLDGRVESSALAAMEDATTANRDSTFPIEEIDARLSNQVTKARNLNSERERRSWEKRTARVSSGTGARTNRSFKETCKNDQAEEVKRMPKEEQEEPRGGQP</sequence>
<gene>
    <name evidence="2" type="ORF">Nepgr_003846</name>
</gene>
<dbReference type="Proteomes" id="UP001279734">
    <property type="component" value="Unassembled WGS sequence"/>
</dbReference>
<comment type="caution">
    <text evidence="2">The sequence shown here is derived from an EMBL/GenBank/DDBJ whole genome shotgun (WGS) entry which is preliminary data.</text>
</comment>
<evidence type="ECO:0000313" key="2">
    <source>
        <dbReference type="EMBL" id="GMH02007.1"/>
    </source>
</evidence>
<protein>
    <submittedName>
        <fullName evidence="2">Uncharacterized protein</fullName>
    </submittedName>
</protein>
<evidence type="ECO:0000256" key="1">
    <source>
        <dbReference type="SAM" id="MobiDB-lite"/>
    </source>
</evidence>
<feature type="compositionally biased region" description="Basic and acidic residues" evidence="1">
    <location>
        <begin position="88"/>
        <end position="100"/>
    </location>
</feature>
<organism evidence="2 3">
    <name type="scientific">Nepenthes gracilis</name>
    <name type="common">Slender pitcher plant</name>
    <dbReference type="NCBI Taxonomy" id="150966"/>
    <lineage>
        <taxon>Eukaryota</taxon>
        <taxon>Viridiplantae</taxon>
        <taxon>Streptophyta</taxon>
        <taxon>Embryophyta</taxon>
        <taxon>Tracheophyta</taxon>
        <taxon>Spermatophyta</taxon>
        <taxon>Magnoliopsida</taxon>
        <taxon>eudicotyledons</taxon>
        <taxon>Gunneridae</taxon>
        <taxon>Pentapetalae</taxon>
        <taxon>Caryophyllales</taxon>
        <taxon>Nepenthaceae</taxon>
        <taxon>Nepenthes</taxon>
    </lineage>
</organism>